<evidence type="ECO:0000256" key="3">
    <source>
        <dbReference type="ARBA" id="ARBA00012925"/>
    </source>
</evidence>
<comment type="function">
    <text evidence="1 8">Reversible hydration of carbon dioxide.</text>
</comment>
<dbReference type="InterPro" id="IPR001148">
    <property type="entry name" value="CA_dom"/>
</dbReference>
<comment type="similarity">
    <text evidence="2 8">Belongs to the alpha-carbonic anhydrase family.</text>
</comment>
<dbReference type="GO" id="GO:0004089">
    <property type="term" value="F:carbonate dehydratase activity"/>
    <property type="evidence" value="ECO:0007669"/>
    <property type="project" value="UniProtKB-UniRule"/>
</dbReference>
<keyword evidence="6 8" id="KW-0456">Lyase</keyword>
<dbReference type="SUPFAM" id="SSF51069">
    <property type="entry name" value="Carbonic anhydrase"/>
    <property type="match status" value="1"/>
</dbReference>
<gene>
    <name evidence="10" type="ORF">BV898_17665</name>
</gene>
<keyword evidence="4 8" id="KW-0479">Metal-binding</keyword>
<dbReference type="InterPro" id="IPR036398">
    <property type="entry name" value="CA_dom_sf"/>
</dbReference>
<dbReference type="Gene3D" id="3.10.200.10">
    <property type="entry name" value="Alpha carbonic anhydrase"/>
    <property type="match status" value="1"/>
</dbReference>
<evidence type="ECO:0000256" key="8">
    <source>
        <dbReference type="RuleBase" id="RU367011"/>
    </source>
</evidence>
<feature type="domain" description="Alpha-carbonic anhydrase" evidence="9">
    <location>
        <begin position="57"/>
        <end position="330"/>
    </location>
</feature>
<dbReference type="PANTHER" id="PTHR18952:SF265">
    <property type="entry name" value="CARBONIC ANHYDRASE"/>
    <property type="match status" value="1"/>
</dbReference>
<proteinExistence type="inferred from homology"/>
<dbReference type="InterPro" id="IPR023561">
    <property type="entry name" value="Carbonic_anhydrase_a-class"/>
</dbReference>
<dbReference type="Proteomes" id="UP000192578">
    <property type="component" value="Unassembled WGS sequence"/>
</dbReference>
<dbReference type="AlphaFoldDB" id="A0A9X6NG04"/>
<accession>A0A9X6NG04</accession>
<dbReference type="CDD" id="cd00326">
    <property type="entry name" value="alpha_CA"/>
    <property type="match status" value="1"/>
</dbReference>
<evidence type="ECO:0000256" key="7">
    <source>
        <dbReference type="ARBA" id="ARBA00048348"/>
    </source>
</evidence>
<evidence type="ECO:0000313" key="10">
    <source>
        <dbReference type="EMBL" id="OWA53230.1"/>
    </source>
</evidence>
<comment type="caution">
    <text evidence="10">The sequence shown here is derived from an EMBL/GenBank/DDBJ whole genome shotgun (WGS) entry which is preliminary data.</text>
</comment>
<dbReference type="EC" id="4.2.1.1" evidence="3 8"/>
<dbReference type="PANTHER" id="PTHR18952">
    <property type="entry name" value="CARBONIC ANHYDRASE"/>
    <property type="match status" value="1"/>
</dbReference>
<evidence type="ECO:0000259" key="9">
    <source>
        <dbReference type="PROSITE" id="PS51144"/>
    </source>
</evidence>
<organism evidence="10 11">
    <name type="scientific">Hypsibius exemplaris</name>
    <name type="common">Freshwater tardigrade</name>
    <dbReference type="NCBI Taxonomy" id="2072580"/>
    <lineage>
        <taxon>Eukaryota</taxon>
        <taxon>Metazoa</taxon>
        <taxon>Ecdysozoa</taxon>
        <taxon>Tardigrada</taxon>
        <taxon>Eutardigrada</taxon>
        <taxon>Parachela</taxon>
        <taxon>Hypsibioidea</taxon>
        <taxon>Hypsibiidae</taxon>
        <taxon>Hypsibius</taxon>
    </lineage>
</organism>
<keyword evidence="11" id="KW-1185">Reference proteome</keyword>
<dbReference type="Pfam" id="PF00194">
    <property type="entry name" value="Carb_anhydrase"/>
    <property type="match status" value="1"/>
</dbReference>
<sequence>MGSLTTCCLVFLIAVLSLAIFTSMLVIPVALWHPQTFQSRVNALLTHLEYSAQDEDVHWGYGILQKLKELIPKDWGKKYSDCDMSLQSPINIIPANAINNTLLEPMEYLNYEARPWGDIWTVTNNGHTVQFSASFTDPPQLTRGGLVPGRYDFRQFHFHWGSNDTQGSEHTVDGRQYPLEVHLIHIKSTVDPSPYKIAALGVLFELSDSDSNEAAEQEPEVLAQMAALGRAAKTVLPAGTSREISLPGFSLSQFVPADERFFRYYGSLTTPPCSQFLQWTVMAKPLPVTRQVLEMFRQLLKGGHGHASERLLDNFRPYQPMTGRVINYFGGW</sequence>
<evidence type="ECO:0000256" key="6">
    <source>
        <dbReference type="ARBA" id="ARBA00023239"/>
    </source>
</evidence>
<dbReference type="OrthoDB" id="429145at2759"/>
<comment type="cofactor">
    <cofactor evidence="8">
        <name>Zn(2+)</name>
        <dbReference type="ChEBI" id="CHEBI:29105"/>
    </cofactor>
</comment>
<evidence type="ECO:0000256" key="5">
    <source>
        <dbReference type="ARBA" id="ARBA00022833"/>
    </source>
</evidence>
<dbReference type="GO" id="GO:0008270">
    <property type="term" value="F:zinc ion binding"/>
    <property type="evidence" value="ECO:0007669"/>
    <property type="project" value="UniProtKB-UniRule"/>
</dbReference>
<comment type="catalytic activity">
    <reaction evidence="7 8">
        <text>hydrogencarbonate + H(+) = CO2 + H2O</text>
        <dbReference type="Rhea" id="RHEA:10748"/>
        <dbReference type="ChEBI" id="CHEBI:15377"/>
        <dbReference type="ChEBI" id="CHEBI:15378"/>
        <dbReference type="ChEBI" id="CHEBI:16526"/>
        <dbReference type="ChEBI" id="CHEBI:17544"/>
        <dbReference type="EC" id="4.2.1.1"/>
    </reaction>
</comment>
<dbReference type="GO" id="GO:0005886">
    <property type="term" value="C:plasma membrane"/>
    <property type="evidence" value="ECO:0007669"/>
    <property type="project" value="TreeGrafter"/>
</dbReference>
<reference evidence="11" key="1">
    <citation type="submission" date="2017-01" db="EMBL/GenBank/DDBJ databases">
        <title>Comparative genomics of anhydrobiosis in the tardigrade Hypsibius dujardini.</title>
        <authorList>
            <person name="Yoshida Y."/>
            <person name="Koutsovoulos G."/>
            <person name="Laetsch D."/>
            <person name="Stevens L."/>
            <person name="Kumar S."/>
            <person name="Horikawa D."/>
            <person name="Ishino K."/>
            <person name="Komine S."/>
            <person name="Tomita M."/>
            <person name="Blaxter M."/>
            <person name="Arakawa K."/>
        </authorList>
    </citation>
    <scope>NUCLEOTIDE SEQUENCE [LARGE SCALE GENOMIC DNA]</scope>
    <source>
        <strain evidence="11">Z151</strain>
    </source>
</reference>
<dbReference type="PROSITE" id="PS51144">
    <property type="entry name" value="ALPHA_CA_2"/>
    <property type="match status" value="1"/>
</dbReference>
<dbReference type="EMBL" id="MTYJ01000309">
    <property type="protein sequence ID" value="OWA53230.1"/>
    <property type="molecule type" value="Genomic_DNA"/>
</dbReference>
<keyword evidence="5 8" id="KW-0862">Zinc</keyword>
<name>A0A9X6NG04_HYPEX</name>
<evidence type="ECO:0000256" key="1">
    <source>
        <dbReference type="ARBA" id="ARBA00002904"/>
    </source>
</evidence>
<dbReference type="PROSITE" id="PS00162">
    <property type="entry name" value="ALPHA_CA_1"/>
    <property type="match status" value="1"/>
</dbReference>
<evidence type="ECO:0000256" key="2">
    <source>
        <dbReference type="ARBA" id="ARBA00010718"/>
    </source>
</evidence>
<protein>
    <recommendedName>
        <fullName evidence="3 8">Carbonic anhydrase</fullName>
        <ecNumber evidence="3 8">4.2.1.1</ecNumber>
    </recommendedName>
</protein>
<evidence type="ECO:0000256" key="4">
    <source>
        <dbReference type="ARBA" id="ARBA00022723"/>
    </source>
</evidence>
<evidence type="ECO:0000313" key="11">
    <source>
        <dbReference type="Proteomes" id="UP000192578"/>
    </source>
</evidence>
<dbReference type="SMART" id="SM01057">
    <property type="entry name" value="Carb_anhydrase"/>
    <property type="match status" value="1"/>
</dbReference>
<dbReference type="InterPro" id="IPR018338">
    <property type="entry name" value="Carbonic_anhydrase_a-class_CS"/>
</dbReference>